<sequence>MFQTFDQSNTDTSPATTIKLGEVLSAFSYALDLTQGQPQGHCIRACWIGTKIGSAINLREEDQRELYFTVLLKDLGCSSNAARICELYLADDLAVKRDYKLIDGKTKNVLQFVLSRTAADLPISQRISALANVIVNGAKLETDIIATRCIRGADIARKLRFSEDVAEGIAGLDEHWNGSGKPAMLKGEQIPLFSRIALIAQVADIFCMANGPDAAREEIEKRKGTWFDPDIANVFLDLAADETFWTELQSPDIETKVMALEPAKSEIPVTEAYLDDIAIAFGQVIDAKSPYTAGHSERVGKYATGIALRLGYNNGHIRKLRRAAILHDIGKLGVSNLILDKPAKLSDDEWDVMRGHSQHTAEILGRIAVFKEMAKIAGAHHERLDGTGYPNNLSADDICMDTRIITIADFYDALTSDRPYRPAMSRDEAMDIIRSERGKAIDETCFDALVSMVTKTVPKLPAGMAKSKN</sequence>
<dbReference type="CDD" id="cd00077">
    <property type="entry name" value="HDc"/>
    <property type="match status" value="1"/>
</dbReference>
<evidence type="ECO:0000259" key="2">
    <source>
        <dbReference type="PROSITE" id="PS51832"/>
    </source>
</evidence>
<dbReference type="PANTHER" id="PTHR45228">
    <property type="entry name" value="CYCLIC DI-GMP PHOSPHODIESTERASE TM_0186-RELATED"/>
    <property type="match status" value="1"/>
</dbReference>
<dbReference type="Pfam" id="PF13487">
    <property type="entry name" value="HD_5"/>
    <property type="match status" value="2"/>
</dbReference>
<protein>
    <submittedName>
        <fullName evidence="3">HD-GYP domain-containing protein</fullName>
    </submittedName>
</protein>
<dbReference type="InterPro" id="IPR006675">
    <property type="entry name" value="HDIG_dom"/>
</dbReference>
<evidence type="ECO:0000313" key="3">
    <source>
        <dbReference type="EMBL" id="QTD57714.1"/>
    </source>
</evidence>
<dbReference type="EMBL" id="CP071794">
    <property type="protein sequence ID" value="QTD57714.1"/>
    <property type="molecule type" value="Genomic_DNA"/>
</dbReference>
<dbReference type="NCBIfam" id="TIGR00277">
    <property type="entry name" value="HDIG"/>
    <property type="match status" value="1"/>
</dbReference>
<dbReference type="SMART" id="SM00471">
    <property type="entry name" value="HDc"/>
    <property type="match status" value="1"/>
</dbReference>
<dbReference type="Gene3D" id="1.10.3210.10">
    <property type="entry name" value="Hypothetical protein af1432"/>
    <property type="match status" value="2"/>
</dbReference>
<dbReference type="SUPFAM" id="SSF109604">
    <property type="entry name" value="HD-domain/PDEase-like"/>
    <property type="match status" value="2"/>
</dbReference>
<reference evidence="3 4" key="1">
    <citation type="submission" date="2021-03" db="EMBL/GenBank/DDBJ databases">
        <title>Complete genome of Parasphingorhabdus_sp.JHSY0214.</title>
        <authorList>
            <person name="Yoo J.H."/>
            <person name="Bae J.W."/>
        </authorList>
    </citation>
    <scope>NUCLEOTIDE SEQUENCE [LARGE SCALE GENOMIC DNA]</scope>
    <source>
        <strain evidence="3 4">JHSY0214</strain>
    </source>
</reference>
<organism evidence="3 4">
    <name type="scientific">Parasphingorhabdus cellanae</name>
    <dbReference type="NCBI Taxonomy" id="2806553"/>
    <lineage>
        <taxon>Bacteria</taxon>
        <taxon>Pseudomonadati</taxon>
        <taxon>Pseudomonadota</taxon>
        <taxon>Alphaproteobacteria</taxon>
        <taxon>Sphingomonadales</taxon>
        <taxon>Sphingomonadaceae</taxon>
        <taxon>Parasphingorhabdus</taxon>
    </lineage>
</organism>
<dbReference type="InterPro" id="IPR006674">
    <property type="entry name" value="HD_domain"/>
</dbReference>
<evidence type="ECO:0000313" key="4">
    <source>
        <dbReference type="Proteomes" id="UP000663923"/>
    </source>
</evidence>
<dbReference type="PANTHER" id="PTHR45228:SF5">
    <property type="entry name" value="CYCLIC DI-GMP PHOSPHODIESTERASE VC_1348-RELATED"/>
    <property type="match status" value="1"/>
</dbReference>
<name>A0ABX7T7Z0_9SPHN</name>
<dbReference type="PROSITE" id="PS51831">
    <property type="entry name" value="HD"/>
    <property type="match status" value="1"/>
</dbReference>
<dbReference type="Proteomes" id="UP000663923">
    <property type="component" value="Chromosome"/>
</dbReference>
<feature type="domain" description="HD" evidence="1">
    <location>
        <begin position="292"/>
        <end position="414"/>
    </location>
</feature>
<dbReference type="InterPro" id="IPR003607">
    <property type="entry name" value="HD/PDEase_dom"/>
</dbReference>
<evidence type="ECO:0000259" key="1">
    <source>
        <dbReference type="PROSITE" id="PS51831"/>
    </source>
</evidence>
<proteinExistence type="predicted"/>
<dbReference type="InterPro" id="IPR037522">
    <property type="entry name" value="HD_GYP_dom"/>
</dbReference>
<dbReference type="InterPro" id="IPR052020">
    <property type="entry name" value="Cyclic_di-GMP/3'3'-cGAMP_PDE"/>
</dbReference>
<dbReference type="PROSITE" id="PS51832">
    <property type="entry name" value="HD_GYP"/>
    <property type="match status" value="1"/>
</dbReference>
<gene>
    <name evidence="3" type="ORF">J4G78_04990</name>
</gene>
<keyword evidence="4" id="KW-1185">Reference proteome</keyword>
<feature type="domain" description="HD-GYP" evidence="2">
    <location>
        <begin position="270"/>
        <end position="465"/>
    </location>
</feature>
<accession>A0ABX7T7Z0</accession>